<dbReference type="Proteomes" id="UP000004754">
    <property type="component" value="Unassembled WGS sequence"/>
</dbReference>
<evidence type="ECO:0000256" key="6">
    <source>
        <dbReference type="ARBA" id="ARBA00022967"/>
    </source>
</evidence>
<evidence type="ECO:0000313" key="10">
    <source>
        <dbReference type="EMBL" id="EFV00892.1"/>
    </source>
</evidence>
<dbReference type="eggNOG" id="COG1135">
    <property type="taxonomic scope" value="Bacteria"/>
</dbReference>
<dbReference type="EMBL" id="AEQN01000026">
    <property type="protein sequence ID" value="EFV00892.1"/>
    <property type="molecule type" value="Genomic_DNA"/>
</dbReference>
<dbReference type="SMART" id="SM00930">
    <property type="entry name" value="NIL"/>
    <property type="match status" value="1"/>
</dbReference>
<organism evidence="10 11">
    <name type="scientific">Pseudoramibacter alactolyticus ATCC 23263</name>
    <dbReference type="NCBI Taxonomy" id="887929"/>
    <lineage>
        <taxon>Bacteria</taxon>
        <taxon>Bacillati</taxon>
        <taxon>Bacillota</taxon>
        <taxon>Clostridia</taxon>
        <taxon>Eubacteriales</taxon>
        <taxon>Eubacteriaceae</taxon>
        <taxon>Pseudoramibacter</taxon>
    </lineage>
</organism>
<dbReference type="Gene3D" id="3.30.70.260">
    <property type="match status" value="1"/>
</dbReference>
<accession>E6MJ72</accession>
<keyword evidence="2" id="KW-0813">Transport</keyword>
<dbReference type="InterPro" id="IPR050086">
    <property type="entry name" value="MetN_ABC_transporter-like"/>
</dbReference>
<evidence type="ECO:0000256" key="8">
    <source>
        <dbReference type="ARBA" id="ARBA00023136"/>
    </source>
</evidence>
<evidence type="ECO:0000256" key="5">
    <source>
        <dbReference type="ARBA" id="ARBA00022840"/>
    </source>
</evidence>
<keyword evidence="8" id="KW-0472">Membrane</keyword>
<dbReference type="PROSITE" id="PS00211">
    <property type="entry name" value="ABC_TRANSPORTER_1"/>
    <property type="match status" value="1"/>
</dbReference>
<keyword evidence="5 10" id="KW-0067">ATP-binding</keyword>
<sequence>MGRKAMIAIKNLSKTFETTDREVHALKHIDITVDDGDIYGIIGMSGAGKSTLVRCINMLERPTEGSVTIDGTDVGTLSEKDLRQVRRGVTMIFQNFNLLMQRTCLKNVCFPLELTGTPKAKAEARARELLETVGLPDKAGAYPAQLSGGQQQRIAIARALATNPRVLLCDEATSALDPKTTQQILALIREINRKLGITVIIITHQMSVVEAICNKVAILDRGTVVEKGSVRSVFANPRSDAAKRLVNPDREDESFVIPEGSRAMRLSFDDSETTETPLIAKLAIEKGIQANILSASTRSVEGKAFGKMILSIEDKGTDFQDAMVYLNQSGGVRAEEVTE</sequence>
<comment type="similarity">
    <text evidence="1">Belongs to the ABC transporter superfamily.</text>
</comment>
<dbReference type="InterPro" id="IPR018449">
    <property type="entry name" value="NIL_domain"/>
</dbReference>
<dbReference type="PANTHER" id="PTHR43166">
    <property type="entry name" value="AMINO ACID IMPORT ATP-BINDING PROTEIN"/>
    <property type="match status" value="1"/>
</dbReference>
<dbReference type="GO" id="GO:0005524">
    <property type="term" value="F:ATP binding"/>
    <property type="evidence" value="ECO:0007669"/>
    <property type="project" value="UniProtKB-KW"/>
</dbReference>
<keyword evidence="6" id="KW-1278">Translocase</keyword>
<dbReference type="GO" id="GO:0006865">
    <property type="term" value="P:amino acid transport"/>
    <property type="evidence" value="ECO:0007669"/>
    <property type="project" value="UniProtKB-KW"/>
</dbReference>
<evidence type="ECO:0000256" key="1">
    <source>
        <dbReference type="ARBA" id="ARBA00005417"/>
    </source>
</evidence>
<dbReference type="Pfam" id="PF09383">
    <property type="entry name" value="NIL"/>
    <property type="match status" value="1"/>
</dbReference>
<keyword evidence="3" id="KW-1003">Cell membrane</keyword>
<comment type="caution">
    <text evidence="10">The sequence shown here is derived from an EMBL/GenBank/DDBJ whole genome shotgun (WGS) entry which is preliminary data.</text>
</comment>
<dbReference type="Gene3D" id="3.40.50.300">
    <property type="entry name" value="P-loop containing nucleotide triphosphate hydrolases"/>
    <property type="match status" value="1"/>
</dbReference>
<dbReference type="HOGENOM" id="CLU_000604_1_3_9"/>
<dbReference type="GO" id="GO:0016887">
    <property type="term" value="F:ATP hydrolysis activity"/>
    <property type="evidence" value="ECO:0007669"/>
    <property type="project" value="InterPro"/>
</dbReference>
<dbReference type="AlphaFoldDB" id="E6MJ72"/>
<reference evidence="10 11" key="1">
    <citation type="submission" date="2010-12" db="EMBL/GenBank/DDBJ databases">
        <authorList>
            <person name="Muzny D."/>
            <person name="Qin X."/>
            <person name="Deng J."/>
            <person name="Jiang H."/>
            <person name="Liu Y."/>
            <person name="Qu J."/>
            <person name="Song X.-Z."/>
            <person name="Zhang L."/>
            <person name="Thornton R."/>
            <person name="Coyle M."/>
            <person name="Francisco L."/>
            <person name="Jackson L."/>
            <person name="Javaid M."/>
            <person name="Korchina V."/>
            <person name="Kovar C."/>
            <person name="Mata R."/>
            <person name="Mathew T."/>
            <person name="Ngo R."/>
            <person name="Nguyen L."/>
            <person name="Nguyen N."/>
            <person name="Okwuonu G."/>
            <person name="Ongeri F."/>
            <person name="Pham C."/>
            <person name="Simmons D."/>
            <person name="Wilczek-Boney K."/>
            <person name="Hale W."/>
            <person name="Jakkamsetti A."/>
            <person name="Pham P."/>
            <person name="Ruth R."/>
            <person name="San Lucas F."/>
            <person name="Warren J."/>
            <person name="Zhang J."/>
            <person name="Zhao Z."/>
            <person name="Zhou C."/>
            <person name="Zhu D."/>
            <person name="Lee S."/>
            <person name="Bess C."/>
            <person name="Blankenburg K."/>
            <person name="Forbes L."/>
            <person name="Fu Q."/>
            <person name="Gubbala S."/>
            <person name="Hirani K."/>
            <person name="Jayaseelan J.C."/>
            <person name="Lara F."/>
            <person name="Munidasa M."/>
            <person name="Palculict T."/>
            <person name="Patil S."/>
            <person name="Pu L.-L."/>
            <person name="Saada N."/>
            <person name="Tang L."/>
            <person name="Weissenberger G."/>
            <person name="Zhu Y."/>
            <person name="Hemphill L."/>
            <person name="Shang Y."/>
            <person name="Youmans B."/>
            <person name="Ayvaz T."/>
            <person name="Ross M."/>
            <person name="Santibanez J."/>
            <person name="Aqrawi P."/>
            <person name="Gross S."/>
            <person name="Joshi V."/>
            <person name="Fowler G."/>
            <person name="Nazareth L."/>
            <person name="Reid J."/>
            <person name="Worley K."/>
            <person name="Petrosino J."/>
            <person name="Highlander S."/>
            <person name="Gibbs R."/>
        </authorList>
    </citation>
    <scope>NUCLEOTIDE SEQUENCE [LARGE SCALE GENOMIC DNA]</scope>
    <source>
        <strain evidence="10 11">ATCC 23263</strain>
    </source>
</reference>
<keyword evidence="7" id="KW-0029">Amino-acid transport</keyword>
<proteinExistence type="inferred from homology"/>
<evidence type="ECO:0000259" key="9">
    <source>
        <dbReference type="PROSITE" id="PS50893"/>
    </source>
</evidence>
<protein>
    <submittedName>
        <fullName evidence="10">ABC transporter, ATP-binding protein</fullName>
    </submittedName>
</protein>
<dbReference type="STRING" id="887929.HMP0721_2057"/>
<dbReference type="GO" id="GO:0005886">
    <property type="term" value="C:plasma membrane"/>
    <property type="evidence" value="ECO:0007669"/>
    <property type="project" value="UniProtKB-ARBA"/>
</dbReference>
<evidence type="ECO:0000256" key="2">
    <source>
        <dbReference type="ARBA" id="ARBA00022448"/>
    </source>
</evidence>
<evidence type="ECO:0000256" key="4">
    <source>
        <dbReference type="ARBA" id="ARBA00022741"/>
    </source>
</evidence>
<dbReference type="PANTHER" id="PTHR43166:SF30">
    <property type="entry name" value="METHIONINE IMPORT ATP-BINDING PROTEIN METN"/>
    <property type="match status" value="1"/>
</dbReference>
<name>E6MJ72_9FIRM</name>
<dbReference type="Pfam" id="PF00005">
    <property type="entry name" value="ABC_tran"/>
    <property type="match status" value="1"/>
</dbReference>
<dbReference type="SUPFAM" id="SSF52540">
    <property type="entry name" value="P-loop containing nucleoside triphosphate hydrolases"/>
    <property type="match status" value="1"/>
</dbReference>
<keyword evidence="4" id="KW-0547">Nucleotide-binding</keyword>
<dbReference type="InterPro" id="IPR027417">
    <property type="entry name" value="P-loop_NTPase"/>
</dbReference>
<keyword evidence="11" id="KW-1185">Reference proteome</keyword>
<evidence type="ECO:0000256" key="3">
    <source>
        <dbReference type="ARBA" id="ARBA00022475"/>
    </source>
</evidence>
<dbReference type="SUPFAM" id="SSF55021">
    <property type="entry name" value="ACT-like"/>
    <property type="match status" value="1"/>
</dbReference>
<dbReference type="PROSITE" id="PS50893">
    <property type="entry name" value="ABC_TRANSPORTER_2"/>
    <property type="match status" value="1"/>
</dbReference>
<dbReference type="SMART" id="SM00382">
    <property type="entry name" value="AAA"/>
    <property type="match status" value="1"/>
</dbReference>
<dbReference type="InterPro" id="IPR045865">
    <property type="entry name" value="ACT-like_dom_sf"/>
</dbReference>
<dbReference type="InterPro" id="IPR003439">
    <property type="entry name" value="ABC_transporter-like_ATP-bd"/>
</dbReference>
<evidence type="ECO:0000256" key="7">
    <source>
        <dbReference type="ARBA" id="ARBA00022970"/>
    </source>
</evidence>
<dbReference type="FunFam" id="3.40.50.300:FF:000056">
    <property type="entry name" value="Cell division ATP-binding protein FtsE"/>
    <property type="match status" value="1"/>
</dbReference>
<gene>
    <name evidence="10" type="ORF">HMP0721_2057</name>
</gene>
<dbReference type="InterPro" id="IPR041701">
    <property type="entry name" value="MetN_ABC"/>
</dbReference>
<dbReference type="InterPro" id="IPR003593">
    <property type="entry name" value="AAA+_ATPase"/>
</dbReference>
<evidence type="ECO:0000313" key="11">
    <source>
        <dbReference type="Proteomes" id="UP000004754"/>
    </source>
</evidence>
<dbReference type="InterPro" id="IPR017871">
    <property type="entry name" value="ABC_transporter-like_CS"/>
</dbReference>
<dbReference type="CDD" id="cd03258">
    <property type="entry name" value="ABC_MetN_methionine_transporter"/>
    <property type="match status" value="1"/>
</dbReference>
<feature type="domain" description="ABC transporter" evidence="9">
    <location>
        <begin position="7"/>
        <end position="246"/>
    </location>
</feature>